<feature type="transmembrane region" description="Helical" evidence="6">
    <location>
        <begin position="237"/>
        <end position="254"/>
    </location>
</feature>
<dbReference type="GO" id="GO:0032153">
    <property type="term" value="C:cell division site"/>
    <property type="evidence" value="ECO:0007669"/>
    <property type="project" value="TreeGrafter"/>
</dbReference>
<evidence type="ECO:0000313" key="7">
    <source>
        <dbReference type="EMBL" id="AQS59058.1"/>
    </source>
</evidence>
<feature type="transmembrane region" description="Helical" evidence="6">
    <location>
        <begin position="376"/>
        <end position="398"/>
    </location>
</feature>
<proteinExistence type="predicted"/>
<feature type="transmembrane region" description="Helical" evidence="6">
    <location>
        <begin position="259"/>
        <end position="279"/>
    </location>
</feature>
<feature type="transmembrane region" description="Helical" evidence="6">
    <location>
        <begin position="344"/>
        <end position="364"/>
    </location>
</feature>
<keyword evidence="4 6" id="KW-1133">Transmembrane helix</keyword>
<comment type="subcellular location">
    <subcellularLocation>
        <location evidence="1">Membrane</location>
        <topology evidence="1">Multi-pass membrane protein</topology>
    </subcellularLocation>
</comment>
<feature type="transmembrane region" description="Helical" evidence="6">
    <location>
        <begin position="176"/>
        <end position="193"/>
    </location>
</feature>
<evidence type="ECO:0000256" key="3">
    <source>
        <dbReference type="ARBA" id="ARBA00022960"/>
    </source>
</evidence>
<dbReference type="PANTHER" id="PTHR30474:SF3">
    <property type="entry name" value="PEPTIDOGLYCAN GLYCOSYLTRANSFERASE RODA"/>
    <property type="match status" value="1"/>
</dbReference>
<dbReference type="GO" id="GO:0015648">
    <property type="term" value="F:lipid-linked peptidoglycan transporter activity"/>
    <property type="evidence" value="ECO:0007669"/>
    <property type="project" value="TreeGrafter"/>
</dbReference>
<sequence>MFLLVNLRKEERSLLYYITAFLAVGVLVLYLGQPEFNTAYELALSSGYKLPFWWFVVLLSIGTMTAFWLVSVYWRVAGFKCDPYLMPITASLTALGLIFLFRLRPQYAERQFAWLLLGLLALVMVTTLLRKMDWLADYKYIYVAAGVILLVLPIFFGREQYGARSWLDLGILQIQPSEFVKLLLVTFLASFLAENRRVLSTGNDQILGISIPGIREYGPLVVMWGISLLILVFQKDLGTALIYFCTFLAMVYAATARMFYVFVGMLLFFFGGTVAYHIFSHVQARVDIWLNPWAYISDKGYQIVQSLFAIGSGGLFGSGLGQGLPGLIPAVHTDFIFSAIVEELGLLGGCAVLVLYMCFIFRGLMIALSCRDDFSALLATGFTALMGLQTFIIIAGVIKLLPMTGVTLPFISYGGSSLVANFVLLGLLLNISHEVNGGNETEY</sequence>
<feature type="transmembrane region" description="Helical" evidence="6">
    <location>
        <begin position="410"/>
        <end position="429"/>
    </location>
</feature>
<dbReference type="EMBL" id="CP019698">
    <property type="protein sequence ID" value="AQS59058.1"/>
    <property type="molecule type" value="Genomic_DNA"/>
</dbReference>
<keyword evidence="3" id="KW-0133">Cell shape</keyword>
<feature type="transmembrane region" description="Helical" evidence="6">
    <location>
        <begin position="52"/>
        <end position="72"/>
    </location>
</feature>
<feature type="transmembrane region" description="Helical" evidence="6">
    <location>
        <begin position="214"/>
        <end position="231"/>
    </location>
</feature>
<evidence type="ECO:0000256" key="4">
    <source>
        <dbReference type="ARBA" id="ARBA00022989"/>
    </source>
</evidence>
<feature type="transmembrane region" description="Helical" evidence="6">
    <location>
        <begin position="84"/>
        <end position="105"/>
    </location>
</feature>
<keyword evidence="2 6" id="KW-0812">Transmembrane</keyword>
<feature type="transmembrane region" description="Helical" evidence="6">
    <location>
        <begin position="111"/>
        <end position="128"/>
    </location>
</feature>
<keyword evidence="5 6" id="KW-0472">Membrane</keyword>
<dbReference type="Pfam" id="PF01098">
    <property type="entry name" value="FTSW_RODA_SPOVE"/>
    <property type="match status" value="1"/>
</dbReference>
<dbReference type="InterPro" id="IPR001182">
    <property type="entry name" value="FtsW/RodA"/>
</dbReference>
<dbReference type="Proteomes" id="UP000189464">
    <property type="component" value="Chromosome"/>
</dbReference>
<dbReference type="GO" id="GO:0008360">
    <property type="term" value="P:regulation of cell shape"/>
    <property type="evidence" value="ECO:0007669"/>
    <property type="project" value="UniProtKB-KW"/>
</dbReference>
<reference evidence="7 8" key="1">
    <citation type="journal article" date="2016" name="Int. J. Syst. Evol. Microbiol.">
        <title>Desulfotomaculum ferrireducens sp. nov., a moderately thermophilic sulfate-reducing and dissimilatory Fe(III)-reducing bacterium isolated from compost.</title>
        <authorList>
            <person name="Yang G."/>
            <person name="Guo J."/>
            <person name="Zhuang L."/>
            <person name="Yuan Y."/>
            <person name="Zhou S."/>
        </authorList>
    </citation>
    <scope>NUCLEOTIDE SEQUENCE [LARGE SCALE GENOMIC DNA]</scope>
    <source>
        <strain evidence="7 8">GSS09</strain>
    </source>
</reference>
<protein>
    <submittedName>
        <fullName evidence="7">Cell cycle protein</fullName>
    </submittedName>
</protein>
<dbReference type="STRING" id="1833852.B0537_08170"/>
<dbReference type="AlphaFoldDB" id="A0A1S6IWB3"/>
<evidence type="ECO:0000256" key="6">
    <source>
        <dbReference type="SAM" id="Phobius"/>
    </source>
</evidence>
<dbReference type="KEGG" id="dfg:B0537_08170"/>
<gene>
    <name evidence="7" type="ORF">B0537_08170</name>
</gene>
<dbReference type="GO" id="GO:0051301">
    <property type="term" value="P:cell division"/>
    <property type="evidence" value="ECO:0007669"/>
    <property type="project" value="InterPro"/>
</dbReference>
<evidence type="ECO:0000256" key="2">
    <source>
        <dbReference type="ARBA" id="ARBA00022692"/>
    </source>
</evidence>
<accession>A0A1S6IWB3</accession>
<dbReference type="GO" id="GO:0005886">
    <property type="term" value="C:plasma membrane"/>
    <property type="evidence" value="ECO:0007669"/>
    <property type="project" value="TreeGrafter"/>
</dbReference>
<evidence type="ECO:0000256" key="1">
    <source>
        <dbReference type="ARBA" id="ARBA00004141"/>
    </source>
</evidence>
<organism evidence="7 8">
    <name type="scientific">Desulforamulus ferrireducens</name>
    <dbReference type="NCBI Taxonomy" id="1833852"/>
    <lineage>
        <taxon>Bacteria</taxon>
        <taxon>Bacillati</taxon>
        <taxon>Bacillota</taxon>
        <taxon>Clostridia</taxon>
        <taxon>Eubacteriales</taxon>
        <taxon>Peptococcaceae</taxon>
        <taxon>Desulforamulus</taxon>
    </lineage>
</organism>
<feature type="transmembrane region" description="Helical" evidence="6">
    <location>
        <begin position="14"/>
        <end position="32"/>
    </location>
</feature>
<feature type="transmembrane region" description="Helical" evidence="6">
    <location>
        <begin position="140"/>
        <end position="156"/>
    </location>
</feature>
<evidence type="ECO:0000256" key="5">
    <source>
        <dbReference type="ARBA" id="ARBA00023136"/>
    </source>
</evidence>
<name>A0A1S6IWB3_9FIRM</name>
<evidence type="ECO:0000313" key="8">
    <source>
        <dbReference type="Proteomes" id="UP000189464"/>
    </source>
</evidence>
<dbReference type="PANTHER" id="PTHR30474">
    <property type="entry name" value="CELL CYCLE PROTEIN"/>
    <property type="match status" value="1"/>
</dbReference>
<keyword evidence="8" id="KW-1185">Reference proteome</keyword>